<dbReference type="SMART" id="SM00044">
    <property type="entry name" value="CYCc"/>
    <property type="match status" value="1"/>
</dbReference>
<dbReference type="AlphaFoldDB" id="A0A7W9W7Z8"/>
<evidence type="ECO:0000313" key="2">
    <source>
        <dbReference type="EMBL" id="MBB6051615.1"/>
    </source>
</evidence>
<dbReference type="Gene3D" id="3.30.70.1230">
    <property type="entry name" value="Nucleotide cyclase"/>
    <property type="match status" value="1"/>
</dbReference>
<protein>
    <submittedName>
        <fullName evidence="2">Putative ATPase/class 3 adenylate cyclase</fullName>
    </submittedName>
</protein>
<comment type="caution">
    <text evidence="2">The sequence shown here is derived from an EMBL/GenBank/DDBJ whole genome shotgun (WGS) entry which is preliminary data.</text>
</comment>
<dbReference type="InterPro" id="IPR027417">
    <property type="entry name" value="P-loop_NTPase"/>
</dbReference>
<dbReference type="Proteomes" id="UP000520814">
    <property type="component" value="Unassembled WGS sequence"/>
</dbReference>
<dbReference type="RefSeq" id="WP_184198935.1">
    <property type="nucleotide sequence ID" value="NZ_JACHGW010000003.1"/>
</dbReference>
<dbReference type="Pfam" id="PF13401">
    <property type="entry name" value="AAA_22"/>
    <property type="match status" value="1"/>
</dbReference>
<dbReference type="Pfam" id="PF13424">
    <property type="entry name" value="TPR_12"/>
    <property type="match status" value="3"/>
</dbReference>
<name>A0A7W9W7Z8_ARMRO</name>
<accession>A0A7W9W7Z8</accession>
<dbReference type="InterPro" id="IPR058852">
    <property type="entry name" value="HTH_77"/>
</dbReference>
<dbReference type="InterPro" id="IPR001054">
    <property type="entry name" value="A/G_cyclase"/>
</dbReference>
<proteinExistence type="predicted"/>
<dbReference type="Gene3D" id="1.25.40.10">
    <property type="entry name" value="Tetratricopeptide repeat domain"/>
    <property type="match status" value="2"/>
</dbReference>
<organism evidence="2 3">
    <name type="scientific">Armatimonas rosea</name>
    <dbReference type="NCBI Taxonomy" id="685828"/>
    <lineage>
        <taxon>Bacteria</taxon>
        <taxon>Bacillati</taxon>
        <taxon>Armatimonadota</taxon>
        <taxon>Armatimonadia</taxon>
        <taxon>Armatimonadales</taxon>
        <taxon>Armatimonadaceae</taxon>
        <taxon>Armatimonas</taxon>
    </lineage>
</organism>
<dbReference type="Pfam" id="PF25872">
    <property type="entry name" value="HTH_77"/>
    <property type="match status" value="1"/>
</dbReference>
<feature type="domain" description="Guanylate cyclase" evidence="1">
    <location>
        <begin position="9"/>
        <end position="121"/>
    </location>
</feature>
<dbReference type="InterPro" id="IPR029787">
    <property type="entry name" value="Nucleotide_cyclase"/>
</dbReference>
<dbReference type="GO" id="GO:0004016">
    <property type="term" value="F:adenylate cyclase activity"/>
    <property type="evidence" value="ECO:0007669"/>
    <property type="project" value="UniProtKB-ARBA"/>
</dbReference>
<dbReference type="PANTHER" id="PTHR47691:SF3">
    <property type="entry name" value="HTH-TYPE TRANSCRIPTIONAL REGULATOR RV0890C-RELATED"/>
    <property type="match status" value="1"/>
</dbReference>
<evidence type="ECO:0000259" key="1">
    <source>
        <dbReference type="PROSITE" id="PS50125"/>
    </source>
</evidence>
<dbReference type="Pfam" id="PF00211">
    <property type="entry name" value="Guanylate_cyc"/>
    <property type="match status" value="1"/>
</dbReference>
<reference evidence="2 3" key="1">
    <citation type="submission" date="2020-08" db="EMBL/GenBank/DDBJ databases">
        <title>Genomic Encyclopedia of Type Strains, Phase IV (KMG-IV): sequencing the most valuable type-strain genomes for metagenomic binning, comparative biology and taxonomic classification.</title>
        <authorList>
            <person name="Goeker M."/>
        </authorList>
    </citation>
    <scope>NUCLEOTIDE SEQUENCE [LARGE SCALE GENOMIC DNA]</scope>
    <source>
        <strain evidence="2 3">DSM 23562</strain>
    </source>
</reference>
<dbReference type="Gene3D" id="3.40.50.300">
    <property type="entry name" value="P-loop containing nucleotide triphosphate hydrolases"/>
    <property type="match status" value="1"/>
</dbReference>
<dbReference type="InterPro" id="IPR036388">
    <property type="entry name" value="WH-like_DNA-bd_sf"/>
</dbReference>
<dbReference type="SMART" id="SM00028">
    <property type="entry name" value="TPR"/>
    <property type="match status" value="6"/>
</dbReference>
<dbReference type="Gene3D" id="1.10.10.10">
    <property type="entry name" value="Winged helix-like DNA-binding domain superfamily/Winged helix DNA-binding domain"/>
    <property type="match status" value="1"/>
</dbReference>
<dbReference type="PANTHER" id="PTHR47691">
    <property type="entry name" value="REGULATOR-RELATED"/>
    <property type="match status" value="1"/>
</dbReference>
<dbReference type="CDD" id="cd07302">
    <property type="entry name" value="CHD"/>
    <property type="match status" value="1"/>
</dbReference>
<keyword evidence="3" id="KW-1185">Reference proteome</keyword>
<dbReference type="InterPro" id="IPR011990">
    <property type="entry name" value="TPR-like_helical_dom_sf"/>
</dbReference>
<gene>
    <name evidence="2" type="ORF">HNQ39_003425</name>
</gene>
<dbReference type="SUPFAM" id="SSF48452">
    <property type="entry name" value="TPR-like"/>
    <property type="match status" value="2"/>
</dbReference>
<dbReference type="GO" id="GO:0009190">
    <property type="term" value="P:cyclic nucleotide biosynthetic process"/>
    <property type="evidence" value="ECO:0007669"/>
    <property type="project" value="InterPro"/>
</dbReference>
<dbReference type="GO" id="GO:0035556">
    <property type="term" value="P:intracellular signal transduction"/>
    <property type="evidence" value="ECO:0007669"/>
    <property type="project" value="InterPro"/>
</dbReference>
<sequence>MPPPSGMVTFLFTDIEGSTRLWEEYPAQMRTALARHDALLHEVLEAHGGHVFKTIGDAFYAAFDQAHAAVVAAVAAQQALSTEPWPEHITLKVRMALYSGQVESRDQDYFGQSLNRLARLLATGHGEQVLLSQTTHELARDAFPPPCSLRPLGEHRLKDLGRPEVVYQLLHPALPAEFPPLRSLSSVALPNNLPLQVTSFIGRERELAEVKALLKTTRLLTLTGSGGSGKTRLSLQVAADLLDSFGDGVWLVELASLAEPLLVPQTVASVFGLPEEMGKPLLSTLTTYLKSKQLLLVLDNCEHLVDACAQLAASLLKQCPQVVLLTSSREALGIAGESTYRVPSLSLPDPKQAPSAASLSQVESVRLFVERARAARPEFQVTDANAPALASLCQHLDGIPLALELAAAKVRSMSVDEVNHRLDQRFRLLTGGSRTALPRQQTLRSLIDWSYDLLTDAEKALLCRLSVFADGWTLDAAELVCADQAVESVEVLDLLESLVNKSLCLTEETAGTTRFRLLETVRQYARERLQETGEATLWRRRHEEHFLALVESAELTGPDQQHWLERLETEHDNLRAALTSAQDEGSPPEALLRFCGVLWRFWYTRGYFEEGRDWCAVALKPPTSAPQTSLRARVLNGAGNLARIQSDYTAARALYEESFALQRERDDPQGIAICLNNLGVLAAAEGNLAAARALYEESLALQRALGDSQGTANALNNLGLIAANQGDYAAARPLYEESLVIQRALGNRHGIAISLNNLGILASNEGDYAAARHLYAQSLALQRELGDLQGTANALNNLGLMAANQGDYAAAQQLYQESQALYRDGGHQAEVAVSLSNQGDLAEKQGDFGVARGLYRQSLTLHRELGNREGLANLLDSLGRIAAVLVSPTQATHLWGAAAHLRDELGASVPPTDLAEYTTKLDAAKTLLGAVAFDAAWAVGYALPLEQALTLALD</sequence>
<dbReference type="EMBL" id="JACHGW010000003">
    <property type="protein sequence ID" value="MBB6051615.1"/>
    <property type="molecule type" value="Genomic_DNA"/>
</dbReference>
<dbReference type="SUPFAM" id="SSF55073">
    <property type="entry name" value="Nucleotide cyclase"/>
    <property type="match status" value="1"/>
</dbReference>
<dbReference type="PROSITE" id="PS50125">
    <property type="entry name" value="GUANYLATE_CYCLASE_2"/>
    <property type="match status" value="1"/>
</dbReference>
<dbReference type="GO" id="GO:0016887">
    <property type="term" value="F:ATP hydrolysis activity"/>
    <property type="evidence" value="ECO:0007669"/>
    <property type="project" value="InterPro"/>
</dbReference>
<dbReference type="InterPro" id="IPR019734">
    <property type="entry name" value="TPR_rpt"/>
</dbReference>
<dbReference type="SUPFAM" id="SSF52540">
    <property type="entry name" value="P-loop containing nucleoside triphosphate hydrolases"/>
    <property type="match status" value="1"/>
</dbReference>
<evidence type="ECO:0000313" key="3">
    <source>
        <dbReference type="Proteomes" id="UP000520814"/>
    </source>
</evidence>
<dbReference type="InterPro" id="IPR049945">
    <property type="entry name" value="AAA_22"/>
</dbReference>
<dbReference type="PRINTS" id="PR00364">
    <property type="entry name" value="DISEASERSIST"/>
</dbReference>